<keyword evidence="1" id="KW-1133">Transmembrane helix</keyword>
<evidence type="ECO:0000256" key="1">
    <source>
        <dbReference type="SAM" id="Phobius"/>
    </source>
</evidence>
<keyword evidence="3" id="KW-1185">Reference proteome</keyword>
<evidence type="ECO:0000313" key="3">
    <source>
        <dbReference type="Proteomes" id="UP001300348"/>
    </source>
</evidence>
<proteinExistence type="predicted"/>
<keyword evidence="1" id="KW-0812">Transmembrane</keyword>
<accession>A0ABY9XKK6</accession>
<feature type="transmembrane region" description="Helical" evidence="1">
    <location>
        <begin position="124"/>
        <end position="141"/>
    </location>
</feature>
<dbReference type="Proteomes" id="UP001300348">
    <property type="component" value="Chromosome"/>
</dbReference>
<name>A0ABY9XKK6_9GAMM</name>
<reference evidence="2 3" key="1">
    <citation type="journal article" date="2023" name="Access Microbiol">
        <title>The genome of a steinernematid-associated Pseudomonas piscis bacterium encodes the biosynthesis of insect toxins.</title>
        <authorList>
            <person name="Awori R.M."/>
            <person name="Hendre P."/>
            <person name="Amugune N.O."/>
        </authorList>
    </citation>
    <scope>NUCLEOTIDE SEQUENCE [LARGE SCALE GENOMIC DNA]</scope>
    <source>
        <strain evidence="2 3">97</strain>
    </source>
</reference>
<organism evidence="2 3">
    <name type="scientific">Xenorhabdus griffiniae</name>
    <dbReference type="NCBI Taxonomy" id="351672"/>
    <lineage>
        <taxon>Bacteria</taxon>
        <taxon>Pseudomonadati</taxon>
        <taxon>Pseudomonadota</taxon>
        <taxon>Gammaproteobacteria</taxon>
        <taxon>Enterobacterales</taxon>
        <taxon>Morganellaceae</taxon>
        <taxon>Xenorhabdus</taxon>
    </lineage>
</organism>
<dbReference type="GeneID" id="88854983"/>
<feature type="transmembrane region" description="Helical" evidence="1">
    <location>
        <begin position="147"/>
        <end position="173"/>
    </location>
</feature>
<dbReference type="EMBL" id="CP133647">
    <property type="protein sequence ID" value="WNH03152.1"/>
    <property type="molecule type" value="Genomic_DNA"/>
</dbReference>
<gene>
    <name evidence="2" type="ORF">QL112_005460</name>
</gene>
<evidence type="ECO:0000313" key="2">
    <source>
        <dbReference type="EMBL" id="WNH03152.1"/>
    </source>
</evidence>
<feature type="transmembrane region" description="Helical" evidence="1">
    <location>
        <begin position="6"/>
        <end position="25"/>
    </location>
</feature>
<protein>
    <submittedName>
        <fullName evidence="2">Uncharacterized protein</fullName>
    </submittedName>
</protein>
<sequence>MVPSKAHWINYLFFIYLASSFWAILNQAKNIGCSYAIGIKLFFFAFTNRIFFEPSSEHHSSQPINKKRKKIHIEKDTKLRKLIIKTFTFKEQLTLIRHFSFEREKTDGDFLAWIMKTSDDSFSSLRAMLICMFIVFIATVIQHPDALYYIVIVFLIFMLPISILIFIFSNYYFTGYKLITCVKLSYFQIKIKTL</sequence>
<keyword evidence="1" id="KW-0472">Membrane</keyword>
<dbReference type="RefSeq" id="WP_189760421.1">
    <property type="nucleotide sequence ID" value="NZ_CAWPOQ010000337.1"/>
</dbReference>